<feature type="transmembrane region" description="Helical" evidence="9">
    <location>
        <begin position="288"/>
        <end position="312"/>
    </location>
</feature>
<dbReference type="InterPro" id="IPR050835">
    <property type="entry name" value="ABC_transporter_sub-D"/>
</dbReference>
<name>A0A380WF90_AMIAI</name>
<feature type="domain" description="ABC transmembrane type-1" evidence="11">
    <location>
        <begin position="30"/>
        <end position="331"/>
    </location>
</feature>
<evidence type="ECO:0000313" key="13">
    <source>
        <dbReference type="Proteomes" id="UP000254701"/>
    </source>
</evidence>
<evidence type="ECO:0000256" key="3">
    <source>
        <dbReference type="ARBA" id="ARBA00022448"/>
    </source>
</evidence>
<dbReference type="PROSITE" id="PS00211">
    <property type="entry name" value="ABC_TRANSPORTER_1"/>
    <property type="match status" value="1"/>
</dbReference>
<dbReference type="Gene3D" id="1.20.1560.10">
    <property type="entry name" value="ABC transporter type 1, transmembrane domain"/>
    <property type="match status" value="1"/>
</dbReference>
<sequence>MTNVLRQFVRLLKLCIAGKGGKTSLVYLTAVIALQLAGIYFTIRLVSWTSEFYGALEKVDAKAAVWQIWIFAGIVAANSVRSLTADYLQKMLHIRWRKSLTEAALGSWFADRAYWRLTQGDCPREVDNPDQRIADDCGLFVKGILDEGIELITRIVGIFSFLALLWGLSTFALNFSLFGFDVSIPRYMVWAAFIYVALSSGLTHLLGRPLKSLFYTQQKREGDFRFAMARIRQSADEIALIGGENVERAGLDRRFDGITQNWRKLAGREFLLGCFTFPYQHTVLRIPLFVALPGFLAGSIALGGLMQIAMAFSNVVTTLSWFIFSYKPLSNLVAASSRLDGFLAATEAVRGRPSGIVVEASSDGLHLRDLKLRTPQGRALLSIARLDIRAGETVWLRGQSGLGKTTLLKAMAGGWDHGDGCIKMPSASKLFLSQNTYFPQGDVFGAVAYPAPAEAFAPQDLRRAIEAVGFGDSVILRLEDAAQGHPLVLSGLSGGELQRLALARALVLKPDWLFLDEATSALDEAAEAELFAVLKTHLPATTFVIVSHGTPKALGTLRVIDLEPKDEAANENPVLQFA</sequence>
<evidence type="ECO:0000259" key="10">
    <source>
        <dbReference type="PROSITE" id="PS50893"/>
    </source>
</evidence>
<dbReference type="GO" id="GO:0005886">
    <property type="term" value="C:plasma membrane"/>
    <property type="evidence" value="ECO:0007669"/>
    <property type="project" value="UniProtKB-SubCell"/>
</dbReference>
<dbReference type="GO" id="GO:0005524">
    <property type="term" value="F:ATP binding"/>
    <property type="evidence" value="ECO:0007669"/>
    <property type="project" value="UniProtKB-KW"/>
</dbReference>
<comment type="similarity">
    <text evidence="2">Belongs to the ABC transporter superfamily.</text>
</comment>
<comment type="subcellular location">
    <subcellularLocation>
        <location evidence="1">Cell membrane</location>
        <topology evidence="1">Multi-pass membrane protein</topology>
    </subcellularLocation>
</comment>
<dbReference type="PROSITE" id="PS50929">
    <property type="entry name" value="ABC_TM1F"/>
    <property type="match status" value="1"/>
</dbReference>
<keyword evidence="6" id="KW-0067">ATP-binding</keyword>
<keyword evidence="4 9" id="KW-0812">Transmembrane</keyword>
<dbReference type="PANTHER" id="PTHR11384:SF59">
    <property type="entry name" value="LYSOSOMAL COBALAMIN TRANSPORTER ABCD4"/>
    <property type="match status" value="1"/>
</dbReference>
<feature type="transmembrane region" description="Helical" evidence="9">
    <location>
        <begin position="25"/>
        <end position="46"/>
    </location>
</feature>
<keyword evidence="3" id="KW-0813">Transport</keyword>
<dbReference type="InterPro" id="IPR003593">
    <property type="entry name" value="AAA+_ATPase"/>
</dbReference>
<organism evidence="12 13">
    <name type="scientific">Aminobacter aminovorans</name>
    <name type="common">Chelatobacter heintzii</name>
    <dbReference type="NCBI Taxonomy" id="83263"/>
    <lineage>
        <taxon>Bacteria</taxon>
        <taxon>Pseudomonadati</taxon>
        <taxon>Pseudomonadota</taxon>
        <taxon>Alphaproteobacteria</taxon>
        <taxon>Hyphomicrobiales</taxon>
        <taxon>Phyllobacteriaceae</taxon>
        <taxon>Aminobacter</taxon>
    </lineage>
</organism>
<evidence type="ECO:0000256" key="2">
    <source>
        <dbReference type="ARBA" id="ARBA00005417"/>
    </source>
</evidence>
<dbReference type="InterPro" id="IPR017871">
    <property type="entry name" value="ABC_transporter-like_CS"/>
</dbReference>
<dbReference type="RefSeq" id="WP_165915974.1">
    <property type="nucleotide sequence ID" value="NZ_BAAAVY010000011.1"/>
</dbReference>
<evidence type="ECO:0000256" key="9">
    <source>
        <dbReference type="SAM" id="Phobius"/>
    </source>
</evidence>
<dbReference type="GO" id="GO:0140359">
    <property type="term" value="F:ABC-type transporter activity"/>
    <property type="evidence" value="ECO:0007669"/>
    <property type="project" value="InterPro"/>
</dbReference>
<accession>A0A380WF90</accession>
<dbReference type="EMBL" id="UFSM01000001">
    <property type="protein sequence ID" value="SUU86992.1"/>
    <property type="molecule type" value="Genomic_DNA"/>
</dbReference>
<dbReference type="GO" id="GO:0016887">
    <property type="term" value="F:ATP hydrolysis activity"/>
    <property type="evidence" value="ECO:0007669"/>
    <property type="project" value="InterPro"/>
</dbReference>
<feature type="domain" description="ABC transporter" evidence="10">
    <location>
        <begin position="365"/>
        <end position="573"/>
    </location>
</feature>
<evidence type="ECO:0000256" key="1">
    <source>
        <dbReference type="ARBA" id="ARBA00004651"/>
    </source>
</evidence>
<protein>
    <submittedName>
        <fullName evidence="12">CDS102</fullName>
    </submittedName>
</protein>
<dbReference type="InterPro" id="IPR011527">
    <property type="entry name" value="ABC1_TM_dom"/>
</dbReference>
<dbReference type="AlphaFoldDB" id="A0A380WF90"/>
<dbReference type="SUPFAM" id="SSF52540">
    <property type="entry name" value="P-loop containing nucleoside triphosphate hydrolases"/>
    <property type="match status" value="1"/>
</dbReference>
<reference evidence="12 13" key="1">
    <citation type="submission" date="2018-06" db="EMBL/GenBank/DDBJ databases">
        <authorList>
            <consortium name="Pathogen Informatics"/>
            <person name="Doyle S."/>
        </authorList>
    </citation>
    <scope>NUCLEOTIDE SEQUENCE [LARGE SCALE GENOMIC DNA]</scope>
    <source>
        <strain evidence="12 13">NCTC10684</strain>
    </source>
</reference>
<keyword evidence="5" id="KW-0547">Nucleotide-binding</keyword>
<evidence type="ECO:0000256" key="4">
    <source>
        <dbReference type="ARBA" id="ARBA00022692"/>
    </source>
</evidence>
<evidence type="ECO:0000256" key="6">
    <source>
        <dbReference type="ARBA" id="ARBA00022840"/>
    </source>
</evidence>
<dbReference type="InterPro" id="IPR027417">
    <property type="entry name" value="P-loop_NTPase"/>
</dbReference>
<dbReference type="Pfam" id="PF06472">
    <property type="entry name" value="ABC_membrane_2"/>
    <property type="match status" value="1"/>
</dbReference>
<dbReference type="Proteomes" id="UP000254701">
    <property type="component" value="Unassembled WGS sequence"/>
</dbReference>
<gene>
    <name evidence="12" type="primary">yddA_1</name>
    <name evidence="12" type="ORF">NCTC10684_00183</name>
</gene>
<feature type="transmembrane region" description="Helical" evidence="9">
    <location>
        <begin position="66"/>
        <end position="88"/>
    </location>
</feature>
<evidence type="ECO:0000256" key="7">
    <source>
        <dbReference type="ARBA" id="ARBA00022989"/>
    </source>
</evidence>
<keyword evidence="7 9" id="KW-1133">Transmembrane helix</keyword>
<evidence type="ECO:0000256" key="8">
    <source>
        <dbReference type="ARBA" id="ARBA00023136"/>
    </source>
</evidence>
<feature type="transmembrane region" description="Helical" evidence="9">
    <location>
        <begin position="151"/>
        <end position="175"/>
    </location>
</feature>
<dbReference type="Pfam" id="PF00005">
    <property type="entry name" value="ABC_tran"/>
    <property type="match status" value="1"/>
</dbReference>
<dbReference type="PANTHER" id="PTHR11384">
    <property type="entry name" value="ATP-BINDING CASSETTE, SUB-FAMILY D MEMBER"/>
    <property type="match status" value="1"/>
</dbReference>
<dbReference type="SMART" id="SM00382">
    <property type="entry name" value="AAA"/>
    <property type="match status" value="1"/>
</dbReference>
<evidence type="ECO:0000313" key="12">
    <source>
        <dbReference type="EMBL" id="SUU86992.1"/>
    </source>
</evidence>
<dbReference type="SUPFAM" id="SSF90123">
    <property type="entry name" value="ABC transporter transmembrane region"/>
    <property type="match status" value="1"/>
</dbReference>
<evidence type="ECO:0000259" key="11">
    <source>
        <dbReference type="PROSITE" id="PS50929"/>
    </source>
</evidence>
<feature type="transmembrane region" description="Helical" evidence="9">
    <location>
        <begin position="187"/>
        <end position="207"/>
    </location>
</feature>
<keyword evidence="8 9" id="KW-0472">Membrane</keyword>
<dbReference type="InterPro" id="IPR003439">
    <property type="entry name" value="ABC_transporter-like_ATP-bd"/>
</dbReference>
<dbReference type="InterPro" id="IPR036640">
    <property type="entry name" value="ABC1_TM_sf"/>
</dbReference>
<proteinExistence type="inferred from homology"/>
<dbReference type="PROSITE" id="PS50893">
    <property type="entry name" value="ABC_TRANSPORTER_2"/>
    <property type="match status" value="1"/>
</dbReference>
<evidence type="ECO:0000256" key="5">
    <source>
        <dbReference type="ARBA" id="ARBA00022741"/>
    </source>
</evidence>
<dbReference type="Gene3D" id="3.40.50.300">
    <property type="entry name" value="P-loop containing nucleotide triphosphate hydrolases"/>
    <property type="match status" value="1"/>
</dbReference>